<dbReference type="Proteomes" id="UP001500064">
    <property type="component" value="Unassembled WGS sequence"/>
</dbReference>
<keyword evidence="4 6" id="KW-0862">Zinc</keyword>
<evidence type="ECO:0000256" key="5">
    <source>
        <dbReference type="ARBA" id="ARBA00023002"/>
    </source>
</evidence>
<dbReference type="PROSITE" id="PS00059">
    <property type="entry name" value="ADH_ZINC"/>
    <property type="match status" value="1"/>
</dbReference>
<dbReference type="Pfam" id="PF00107">
    <property type="entry name" value="ADH_zinc_N"/>
    <property type="match status" value="1"/>
</dbReference>
<sequence>MTRTDLEEPPMPAAHYRGAVVRQPLGPLSFEDIPLRAPTGDEVLISVSACGLCHSDVHFMHGTSGTDFPYLVGHEVAGVIEALGPDATGVAVGDSVVVAPMVACGECRHCLARRPEACPSRLPRRPKVGLGDGAAATPVLGIGGLAERVIVPARQAIAIDPRVPPKIAALLGCGVPSGFGAAVNTARVGPADDVVVIGCGGVGIAAVAGAAYAGARRIIAVDTNPDKLDAAARFGATHVIDAFGEDLGERVRELTDGAGADVVLDAVGGPATFATADGLRGPGSRLVIVGAPRRGDTVELPLRRLFLNAGSIRVSIWGDCVASRDLPLLASLYLDGRLPLDEYVSGSLGLTDAQEGFDRLLAGKALRSVVVI</sequence>
<dbReference type="Gene3D" id="3.40.50.720">
    <property type="entry name" value="NAD(P)-binding Rossmann-like Domain"/>
    <property type="match status" value="1"/>
</dbReference>
<dbReference type="SMART" id="SM00829">
    <property type="entry name" value="PKS_ER"/>
    <property type="match status" value="1"/>
</dbReference>
<proteinExistence type="inferred from homology"/>
<evidence type="ECO:0000256" key="6">
    <source>
        <dbReference type="RuleBase" id="RU361277"/>
    </source>
</evidence>
<evidence type="ECO:0000256" key="2">
    <source>
        <dbReference type="ARBA" id="ARBA00008072"/>
    </source>
</evidence>
<evidence type="ECO:0000256" key="1">
    <source>
        <dbReference type="ARBA" id="ARBA00001947"/>
    </source>
</evidence>
<dbReference type="InterPro" id="IPR013154">
    <property type="entry name" value="ADH-like_N"/>
</dbReference>
<dbReference type="InterPro" id="IPR036291">
    <property type="entry name" value="NAD(P)-bd_dom_sf"/>
</dbReference>
<accession>A0ABP4R2F9</accession>
<dbReference type="EMBL" id="BAAAMU010000018">
    <property type="protein sequence ID" value="GAA1631273.1"/>
    <property type="molecule type" value="Genomic_DNA"/>
</dbReference>
<protein>
    <submittedName>
        <fullName evidence="8">S-(Hydroxymethyl)mycothiol dehydrogenase</fullName>
    </submittedName>
</protein>
<dbReference type="Pfam" id="PF08240">
    <property type="entry name" value="ADH_N"/>
    <property type="match status" value="1"/>
</dbReference>
<keyword evidence="9" id="KW-1185">Reference proteome</keyword>
<dbReference type="InterPro" id="IPR002328">
    <property type="entry name" value="ADH_Zn_CS"/>
</dbReference>
<comment type="similarity">
    <text evidence="2 6">Belongs to the zinc-containing alcohol dehydrogenase family.</text>
</comment>
<evidence type="ECO:0000256" key="3">
    <source>
        <dbReference type="ARBA" id="ARBA00022723"/>
    </source>
</evidence>
<organism evidence="8 9">
    <name type="scientific">Nonomuraea maheshkhaliensis</name>
    <dbReference type="NCBI Taxonomy" id="419590"/>
    <lineage>
        <taxon>Bacteria</taxon>
        <taxon>Bacillati</taxon>
        <taxon>Actinomycetota</taxon>
        <taxon>Actinomycetes</taxon>
        <taxon>Streptosporangiales</taxon>
        <taxon>Streptosporangiaceae</taxon>
        <taxon>Nonomuraea</taxon>
    </lineage>
</organism>
<dbReference type="InterPro" id="IPR011032">
    <property type="entry name" value="GroES-like_sf"/>
</dbReference>
<reference evidence="9" key="1">
    <citation type="journal article" date="2019" name="Int. J. Syst. Evol. Microbiol.">
        <title>The Global Catalogue of Microorganisms (GCM) 10K type strain sequencing project: providing services to taxonomists for standard genome sequencing and annotation.</title>
        <authorList>
            <consortium name="The Broad Institute Genomics Platform"/>
            <consortium name="The Broad Institute Genome Sequencing Center for Infectious Disease"/>
            <person name="Wu L."/>
            <person name="Ma J."/>
        </authorList>
    </citation>
    <scope>NUCLEOTIDE SEQUENCE [LARGE SCALE GENOMIC DNA]</scope>
    <source>
        <strain evidence="9">JCM 13929</strain>
    </source>
</reference>
<dbReference type="InterPro" id="IPR020843">
    <property type="entry name" value="ER"/>
</dbReference>
<keyword evidence="3 6" id="KW-0479">Metal-binding</keyword>
<evidence type="ECO:0000313" key="9">
    <source>
        <dbReference type="Proteomes" id="UP001500064"/>
    </source>
</evidence>
<dbReference type="InterPro" id="IPR013149">
    <property type="entry name" value="ADH-like_C"/>
</dbReference>
<evidence type="ECO:0000259" key="7">
    <source>
        <dbReference type="SMART" id="SM00829"/>
    </source>
</evidence>
<feature type="domain" description="Enoyl reductase (ER)" evidence="7">
    <location>
        <begin position="23"/>
        <end position="370"/>
    </location>
</feature>
<comment type="caution">
    <text evidence="8">The sequence shown here is derived from an EMBL/GenBank/DDBJ whole genome shotgun (WGS) entry which is preliminary data.</text>
</comment>
<dbReference type="PANTHER" id="PTHR43350">
    <property type="entry name" value="NAD-DEPENDENT ALCOHOL DEHYDROGENASE"/>
    <property type="match status" value="1"/>
</dbReference>
<dbReference type="SUPFAM" id="SSF51735">
    <property type="entry name" value="NAD(P)-binding Rossmann-fold domains"/>
    <property type="match status" value="1"/>
</dbReference>
<dbReference type="Gene3D" id="3.90.180.10">
    <property type="entry name" value="Medium-chain alcohol dehydrogenases, catalytic domain"/>
    <property type="match status" value="1"/>
</dbReference>
<name>A0ABP4R2F9_9ACTN</name>
<keyword evidence="5" id="KW-0560">Oxidoreductase</keyword>
<comment type="cofactor">
    <cofactor evidence="1 6">
        <name>Zn(2+)</name>
        <dbReference type="ChEBI" id="CHEBI:29105"/>
    </cofactor>
</comment>
<dbReference type="SUPFAM" id="SSF50129">
    <property type="entry name" value="GroES-like"/>
    <property type="match status" value="2"/>
</dbReference>
<gene>
    <name evidence="8" type="ORF">GCM10009733_030160</name>
</gene>
<evidence type="ECO:0000256" key="4">
    <source>
        <dbReference type="ARBA" id="ARBA00022833"/>
    </source>
</evidence>
<dbReference type="PANTHER" id="PTHR43350:SF21">
    <property type="entry name" value="S-NITROSOMYCOTHIOL REDUCTASE MSCR"/>
    <property type="match status" value="1"/>
</dbReference>
<evidence type="ECO:0000313" key="8">
    <source>
        <dbReference type="EMBL" id="GAA1631273.1"/>
    </source>
</evidence>